<dbReference type="Pfam" id="PF00534">
    <property type="entry name" value="Glycos_transf_1"/>
    <property type="match status" value="1"/>
</dbReference>
<dbReference type="Proteomes" id="UP000030451">
    <property type="component" value="Unassembled WGS sequence"/>
</dbReference>
<evidence type="ECO:0000256" key="4">
    <source>
        <dbReference type="SAM" id="Phobius"/>
    </source>
</evidence>
<keyword evidence="3" id="KW-0808">Transferase</keyword>
<dbReference type="Gene3D" id="3.40.50.2000">
    <property type="entry name" value="Glycogen Phosphorylase B"/>
    <property type="match status" value="2"/>
</dbReference>
<evidence type="ECO:0000259" key="5">
    <source>
        <dbReference type="Pfam" id="PF00534"/>
    </source>
</evidence>
<dbReference type="PANTHER" id="PTHR12526">
    <property type="entry name" value="GLYCOSYLTRANSFERASE"/>
    <property type="match status" value="1"/>
</dbReference>
<dbReference type="PANTHER" id="PTHR12526:SF640">
    <property type="entry name" value="COLANIC ACID BIOSYNTHESIS GLYCOSYLTRANSFERASE WCAL-RELATED"/>
    <property type="match status" value="1"/>
</dbReference>
<dbReference type="GO" id="GO:0016757">
    <property type="term" value="F:glycosyltransferase activity"/>
    <property type="evidence" value="ECO:0007669"/>
    <property type="project" value="UniProtKB-KW"/>
</dbReference>
<dbReference type="InterPro" id="IPR001296">
    <property type="entry name" value="Glyco_trans_1"/>
</dbReference>
<keyword evidence="4" id="KW-0812">Transmembrane</keyword>
<evidence type="ECO:0000256" key="2">
    <source>
        <dbReference type="ARBA" id="ARBA00022676"/>
    </source>
</evidence>
<evidence type="ECO:0000256" key="1">
    <source>
        <dbReference type="ARBA" id="ARBA00009481"/>
    </source>
</evidence>
<protein>
    <submittedName>
        <fullName evidence="6">Polysaccharide biosynthesis protein</fullName>
    </submittedName>
</protein>
<dbReference type="AlphaFoldDB" id="A0A0A5JR40"/>
<dbReference type="GO" id="GO:1901135">
    <property type="term" value="P:carbohydrate derivative metabolic process"/>
    <property type="evidence" value="ECO:0007669"/>
    <property type="project" value="UniProtKB-ARBA"/>
</dbReference>
<comment type="caution">
    <text evidence="6">The sequence shown here is derived from an EMBL/GenBank/DDBJ whole genome shotgun (WGS) entry which is preliminary data.</text>
</comment>
<sequence>MRKFINITVATSISGQGGISTVLNGYQSGGFFQKNDVIVLESHRRSRIAGLYLTYFNCLLQLIWLHIFYDVGVVHIHMASRGSYKRKAFIIRLVKLFNTKAILHLHGAEFQEFYTNECSPEKQNHIRSTFDLADAVIVLSTQWHSWMTTIVSDSTKVRVVYNAVETLDLTRTNVEHGRILFLGRLGERKGVKDLIDAFAVVVKRHPHARLALGGDGDIATYKQQVEKLGISDSVDFLGWVSGEQKRKWLSKADIYCLPSYNEGFPMGVLEAMSANIPVVASKAGGIPDAIQHGEEGLLVEAGKVDQLASYLELLISDRDLNRKYAAAAKMKFINNFSKQAVFPELEAIYSELMSK</sequence>
<evidence type="ECO:0000313" key="6">
    <source>
        <dbReference type="EMBL" id="KGY10428.1"/>
    </source>
</evidence>
<accession>A0A0A5JR40</accession>
<dbReference type="OrthoDB" id="9768937at2"/>
<gene>
    <name evidence="6" type="ORF">NM06_04155</name>
</gene>
<evidence type="ECO:0000256" key="3">
    <source>
        <dbReference type="ARBA" id="ARBA00022679"/>
    </source>
</evidence>
<dbReference type="SUPFAM" id="SSF53756">
    <property type="entry name" value="UDP-Glycosyltransferase/glycogen phosphorylase"/>
    <property type="match status" value="1"/>
</dbReference>
<keyword evidence="4" id="KW-0472">Membrane</keyword>
<reference evidence="6 7" key="1">
    <citation type="submission" date="2014-10" db="EMBL/GenBank/DDBJ databases">
        <title>Genome sequencing of Vibrio sinaloensis T08.</title>
        <authorList>
            <person name="Chan K.-G."/>
            <person name="Mohamad N.I."/>
        </authorList>
    </citation>
    <scope>NUCLEOTIDE SEQUENCE [LARGE SCALE GENOMIC DNA]</scope>
    <source>
        <strain evidence="6 7">T08</strain>
    </source>
</reference>
<comment type="similarity">
    <text evidence="1">Belongs to the glycosyltransferase group 1 family. Glycosyltransferase 4 subfamily.</text>
</comment>
<evidence type="ECO:0000313" key="7">
    <source>
        <dbReference type="Proteomes" id="UP000030451"/>
    </source>
</evidence>
<feature type="domain" description="Glycosyl transferase family 1" evidence="5">
    <location>
        <begin position="177"/>
        <end position="329"/>
    </location>
</feature>
<name>A0A0A5JR40_PHOS4</name>
<feature type="transmembrane region" description="Helical" evidence="4">
    <location>
        <begin position="49"/>
        <end position="69"/>
    </location>
</feature>
<dbReference type="CDD" id="cd03801">
    <property type="entry name" value="GT4_PimA-like"/>
    <property type="match status" value="1"/>
</dbReference>
<organism evidence="6 7">
    <name type="scientific">Photobacterium sp. (strain ATCC 43367)</name>
    <dbReference type="NCBI Taxonomy" id="379097"/>
    <lineage>
        <taxon>Bacteria</taxon>
        <taxon>Pseudomonadati</taxon>
        <taxon>Pseudomonadota</taxon>
        <taxon>Gammaproteobacteria</taxon>
        <taxon>Vibrionales</taxon>
        <taxon>Vibrionaceae</taxon>
        <taxon>Vibrio</taxon>
        <taxon>Vibrio oreintalis group</taxon>
    </lineage>
</organism>
<dbReference type="EMBL" id="JRWP01000004">
    <property type="protein sequence ID" value="KGY10428.1"/>
    <property type="molecule type" value="Genomic_DNA"/>
</dbReference>
<keyword evidence="4" id="KW-1133">Transmembrane helix</keyword>
<keyword evidence="2" id="KW-0328">Glycosyltransferase</keyword>
<proteinExistence type="inferred from homology"/>